<dbReference type="OrthoDB" id="9782387at2"/>
<comment type="cofactor">
    <cofactor evidence="1">
        <name>[4Fe-4S] cluster</name>
        <dbReference type="ChEBI" id="CHEBI:49883"/>
    </cofactor>
</comment>
<dbReference type="InterPro" id="IPR007197">
    <property type="entry name" value="rSAM"/>
</dbReference>
<dbReference type="RefSeq" id="WP_011604154.1">
    <property type="nucleotide sequence ID" value="NC_008278.1"/>
</dbReference>
<dbReference type="InterPro" id="IPR013785">
    <property type="entry name" value="Aldolase_TIM"/>
</dbReference>
<dbReference type="PIRSF" id="PIRSF037420">
    <property type="entry name" value="PQQ_syn_pqqE"/>
    <property type="match status" value="1"/>
</dbReference>
<dbReference type="SUPFAM" id="SSF102114">
    <property type="entry name" value="Radical SAM enzymes"/>
    <property type="match status" value="1"/>
</dbReference>
<evidence type="ECO:0000313" key="9">
    <source>
        <dbReference type="Proteomes" id="UP000000657"/>
    </source>
</evidence>
<dbReference type="Proteomes" id="UP000000657">
    <property type="component" value="Chromosome"/>
</dbReference>
<dbReference type="SFLD" id="SFLDG01386">
    <property type="entry name" value="main_SPASM_domain-containing"/>
    <property type="match status" value="1"/>
</dbReference>
<dbReference type="eggNOG" id="COG0535">
    <property type="taxonomic scope" value="Bacteria"/>
</dbReference>
<dbReference type="PANTHER" id="PTHR11228:SF7">
    <property type="entry name" value="PQQA PEPTIDE CYCLASE"/>
    <property type="match status" value="1"/>
</dbReference>
<dbReference type="Gene3D" id="3.20.20.70">
    <property type="entry name" value="Aldolase class I"/>
    <property type="match status" value="1"/>
</dbReference>
<evidence type="ECO:0000256" key="6">
    <source>
        <dbReference type="ARBA" id="ARBA00023014"/>
    </source>
</evidence>
<dbReference type="InterPro" id="IPR058240">
    <property type="entry name" value="rSAM_sf"/>
</dbReference>
<accession>Q0RLF6</accession>
<dbReference type="SFLD" id="SFLDG01067">
    <property type="entry name" value="SPASM/twitch_domain_containing"/>
    <property type="match status" value="1"/>
</dbReference>
<dbReference type="NCBIfam" id="TIGR04085">
    <property type="entry name" value="rSAM_more_4Fe4S"/>
    <property type="match status" value="1"/>
</dbReference>
<keyword evidence="5" id="KW-0408">Iron</keyword>
<dbReference type="InterPro" id="IPR050377">
    <property type="entry name" value="Radical_SAM_PqqE_MftC-like"/>
</dbReference>
<name>Q0RLF6_FRAAA</name>
<dbReference type="KEGG" id="fal:FRAAL3004"/>
<protein>
    <submittedName>
        <fullName evidence="8">Heme biosynthesis protein</fullName>
    </submittedName>
</protein>
<dbReference type="EMBL" id="CT573213">
    <property type="protein sequence ID" value="CAJ61648.1"/>
    <property type="molecule type" value="Genomic_DNA"/>
</dbReference>
<dbReference type="GO" id="GO:0051539">
    <property type="term" value="F:4 iron, 4 sulfur cluster binding"/>
    <property type="evidence" value="ECO:0007669"/>
    <property type="project" value="UniProtKB-KW"/>
</dbReference>
<evidence type="ECO:0000256" key="5">
    <source>
        <dbReference type="ARBA" id="ARBA00023004"/>
    </source>
</evidence>
<dbReference type="HOGENOM" id="CLU_009273_4_3_11"/>
<dbReference type="GO" id="GO:0003824">
    <property type="term" value="F:catalytic activity"/>
    <property type="evidence" value="ECO:0007669"/>
    <property type="project" value="InterPro"/>
</dbReference>
<dbReference type="PROSITE" id="PS51918">
    <property type="entry name" value="RADICAL_SAM"/>
    <property type="match status" value="1"/>
</dbReference>
<organism evidence="8 9">
    <name type="scientific">Frankia alni (strain DSM 45986 / CECT 9034 / ACN14a)</name>
    <dbReference type="NCBI Taxonomy" id="326424"/>
    <lineage>
        <taxon>Bacteria</taxon>
        <taxon>Bacillati</taxon>
        <taxon>Actinomycetota</taxon>
        <taxon>Actinomycetes</taxon>
        <taxon>Frankiales</taxon>
        <taxon>Frankiaceae</taxon>
        <taxon>Frankia</taxon>
    </lineage>
</organism>
<dbReference type="Pfam" id="PF04055">
    <property type="entry name" value="Radical_SAM"/>
    <property type="match status" value="1"/>
</dbReference>
<dbReference type="CDD" id="cd01335">
    <property type="entry name" value="Radical_SAM"/>
    <property type="match status" value="1"/>
</dbReference>
<evidence type="ECO:0000256" key="1">
    <source>
        <dbReference type="ARBA" id="ARBA00001966"/>
    </source>
</evidence>
<dbReference type="InterPro" id="IPR017200">
    <property type="entry name" value="PqqE-like"/>
</dbReference>
<dbReference type="SFLD" id="SFLDS00029">
    <property type="entry name" value="Radical_SAM"/>
    <property type="match status" value="1"/>
</dbReference>
<proteinExistence type="predicted"/>
<feature type="domain" description="Radical SAM core" evidence="7">
    <location>
        <begin position="3"/>
        <end position="219"/>
    </location>
</feature>
<evidence type="ECO:0000256" key="2">
    <source>
        <dbReference type="ARBA" id="ARBA00022485"/>
    </source>
</evidence>
<keyword evidence="4" id="KW-0479">Metal-binding</keyword>
<dbReference type="STRING" id="326424.FRAAL3004"/>
<evidence type="ECO:0000313" key="8">
    <source>
        <dbReference type="EMBL" id="CAJ61648.1"/>
    </source>
</evidence>
<dbReference type="AlphaFoldDB" id="Q0RLF6"/>
<reference evidence="8 9" key="1">
    <citation type="journal article" date="2007" name="Genome Res.">
        <title>Genome characteristics of facultatively symbiotic Frankia sp. strains reflect host range and host plant biogeography.</title>
        <authorList>
            <person name="Normand P."/>
            <person name="Lapierre P."/>
            <person name="Tisa L.S."/>
            <person name="Gogarten J.P."/>
            <person name="Alloisio N."/>
            <person name="Bagnarol E."/>
            <person name="Bassi C.A."/>
            <person name="Berry A.M."/>
            <person name="Bickhart D.M."/>
            <person name="Choisne N."/>
            <person name="Couloux A."/>
            <person name="Cournoyer B."/>
            <person name="Cruveiller S."/>
            <person name="Daubin V."/>
            <person name="Demange N."/>
            <person name="Francino M.P."/>
            <person name="Goltsman E."/>
            <person name="Huang Y."/>
            <person name="Kopp O.R."/>
            <person name="Labarre L."/>
            <person name="Lapidus A."/>
            <person name="Lavire C."/>
            <person name="Marechal J."/>
            <person name="Martinez M."/>
            <person name="Mastronunzio J.E."/>
            <person name="Mullin B.C."/>
            <person name="Niemann J."/>
            <person name="Pujic P."/>
            <person name="Rawnsley T."/>
            <person name="Rouy Z."/>
            <person name="Schenowitz C."/>
            <person name="Sellstedt A."/>
            <person name="Tavares F."/>
            <person name="Tomkins J.P."/>
            <person name="Vallenet D."/>
            <person name="Valverde C."/>
            <person name="Wall L.G."/>
            <person name="Wang Y."/>
            <person name="Medigue C."/>
            <person name="Benson D.R."/>
        </authorList>
    </citation>
    <scope>NUCLEOTIDE SEQUENCE [LARGE SCALE GENOMIC DNA]</scope>
    <source>
        <strain evidence="9">DSM 45986 / CECT 9034 / ACN14a</strain>
    </source>
</reference>
<gene>
    <name evidence="8" type="ordered locus">FRAAL3004</name>
</gene>
<evidence type="ECO:0000259" key="7">
    <source>
        <dbReference type="PROSITE" id="PS51918"/>
    </source>
</evidence>
<evidence type="ECO:0000256" key="4">
    <source>
        <dbReference type="ARBA" id="ARBA00022723"/>
    </source>
</evidence>
<keyword evidence="6" id="KW-0411">Iron-sulfur</keyword>
<keyword evidence="9" id="KW-1185">Reference proteome</keyword>
<dbReference type="GO" id="GO:0046872">
    <property type="term" value="F:metal ion binding"/>
    <property type="evidence" value="ECO:0007669"/>
    <property type="project" value="UniProtKB-KW"/>
</dbReference>
<dbReference type="PANTHER" id="PTHR11228">
    <property type="entry name" value="RADICAL SAM DOMAIN PROTEIN"/>
    <property type="match status" value="1"/>
</dbReference>
<dbReference type="InterPro" id="IPR023885">
    <property type="entry name" value="4Fe4S-binding_SPASM_dom"/>
</dbReference>
<keyword evidence="3" id="KW-0949">S-adenosyl-L-methionine</keyword>
<keyword evidence="2" id="KW-0004">4Fe-4S</keyword>
<sequence>MRGRRRTYAVWELTLACNLACGHCGSRAGARRPAELSTGQALDVVAQLDAVGVDEVTLIGGEAFLRRDWLTIAAEITRRGMGCTVTTGGYRLSAAMARGLRAAGVTQCSVSVDGMTATHDRLRGRAGSWQSCFLTMERLRSAGVEATCNTQLNRLTTPELPELYRRLRSAGAVAWQWQLTVPMGNAADHADLLLQPVELLEVFPVLARIARRARQDGVRIHAGNNVGYYGPYERLLRSPESAAFWTGCQAGLSTLGIESDGTIKGCPSLPTRDYAGGNIRDRSLTDLLRDAPELGINLTAGTPAATGKLWGFCRGCTFAEVCRGGCTWTAHTVFGRPGNNPYCHHRALAHQRAGRRERLVQTAVPPGEPFDHGLFALVEEDLDAHWPATERPRLTAADIRWPADWVD</sequence>
<evidence type="ECO:0000256" key="3">
    <source>
        <dbReference type="ARBA" id="ARBA00022691"/>
    </source>
</evidence>